<proteinExistence type="predicted"/>
<evidence type="ECO:0000256" key="1">
    <source>
        <dbReference type="SAM" id="Coils"/>
    </source>
</evidence>
<dbReference type="EMBL" id="CAJVQA010003521">
    <property type="protein sequence ID" value="CAG8576674.1"/>
    <property type="molecule type" value="Genomic_DNA"/>
</dbReference>
<evidence type="ECO:0000313" key="3">
    <source>
        <dbReference type="EMBL" id="CAG8576674.1"/>
    </source>
</evidence>
<organism evidence="3 4">
    <name type="scientific">Cetraspora pellucida</name>
    <dbReference type="NCBI Taxonomy" id="1433469"/>
    <lineage>
        <taxon>Eukaryota</taxon>
        <taxon>Fungi</taxon>
        <taxon>Fungi incertae sedis</taxon>
        <taxon>Mucoromycota</taxon>
        <taxon>Glomeromycotina</taxon>
        <taxon>Glomeromycetes</taxon>
        <taxon>Diversisporales</taxon>
        <taxon>Gigasporaceae</taxon>
        <taxon>Cetraspora</taxon>
    </lineage>
</organism>
<dbReference type="Proteomes" id="UP000789759">
    <property type="component" value="Unassembled WGS sequence"/>
</dbReference>
<dbReference type="Gene3D" id="2.40.70.10">
    <property type="entry name" value="Acid Proteases"/>
    <property type="match status" value="1"/>
</dbReference>
<keyword evidence="4" id="KW-1185">Reference proteome</keyword>
<feature type="compositionally biased region" description="Low complexity" evidence="2">
    <location>
        <begin position="736"/>
        <end position="748"/>
    </location>
</feature>
<reference evidence="3" key="1">
    <citation type="submission" date="2021-06" db="EMBL/GenBank/DDBJ databases">
        <authorList>
            <person name="Kallberg Y."/>
            <person name="Tangrot J."/>
            <person name="Rosling A."/>
        </authorList>
    </citation>
    <scope>NUCLEOTIDE SEQUENCE</scope>
    <source>
        <strain evidence="3">FL966</strain>
    </source>
</reference>
<feature type="coiled-coil region" evidence="1">
    <location>
        <begin position="238"/>
        <end position="272"/>
    </location>
</feature>
<dbReference type="InterPro" id="IPR021109">
    <property type="entry name" value="Peptidase_aspartic_dom_sf"/>
</dbReference>
<feature type="region of interest" description="Disordered" evidence="2">
    <location>
        <begin position="710"/>
        <end position="748"/>
    </location>
</feature>
<name>A0A9N9BUS2_9GLOM</name>
<comment type="caution">
    <text evidence="3">The sequence shown here is derived from an EMBL/GenBank/DDBJ whole genome shotgun (WGS) entry which is preliminary data.</text>
</comment>
<feature type="compositionally biased region" description="Low complexity" evidence="2">
    <location>
        <begin position="374"/>
        <end position="390"/>
    </location>
</feature>
<dbReference type="AlphaFoldDB" id="A0A9N9BUS2"/>
<sequence length="815" mass="90540">MQRYIVASQINVAPSVGQVAGREEAFGLVILCLASPALNWYNICIKGVATLTAVQAIGTRNGGNQIGGLNTAGEFCNKARAEIGRIRAGVTTDANIILNRTWNKDWSIAGGKPTDNAPVAPNAGGGFLAITIAPGIKLRQLLYLFSTSYMMVEHLKQMAVFGQLMQRDMSVEEFSTRIKKENITRALAKAEKFTLSQRNAPSSLPAFLVANPYIDTNKSGMTKTEIVDLIKTAMASSESQTTQQNADLQSTIKSLQETMSQVTKTLDNSKKSSKKRAKDTAINCFLSNLLRKNPVKHSVDEYDYDPIEDISDSLARLTLNSVIKTAVTNAPSVEDLDIIPETAFERRKREVKKSKKSKVNINTVDLNLDSGTSSDTFSNSSDFDTSSENSSDSEEETIRKVLQSELKLIFPDHFSQDSIKANIPNQVVSLDPDKKEDLDGLIEIDFVKKKEQKTSVATIKCKIKCLKISVMTVNSGAEPLIITENIVKCVGAKIDKSETHNLSGIATVLVESVGVVHKLPITLALGCTIHEDFIVVKYQKLMLIFSNQLLKKYNSTLDWKTNELKISFNEKNYIIPVTMHKVKNKLEINCTNITPDCDDFSTLNNISQDSQGLSEYDDLLLLRYDFFQLKQLDHMRCLVRNFGRSFWLKSQRDPPGSMNSENEGVLDELDNLLGLFSEGGTDETDSECHAKSEKVKSLQSVINLLPLEYFDKNNQPDGPKRTDSYIKSSSKKNNEPESSSTSSEQIIPTTISKEKISLGSMRNSIDIDKLLSSNLESIMPKEKVKYPIHQKYINREEANIIFSKSLSGFIKTFST</sequence>
<accession>A0A9N9BUS2</accession>
<gene>
    <name evidence="3" type="ORF">CPELLU_LOCUS5898</name>
</gene>
<keyword evidence="1" id="KW-0175">Coiled coil</keyword>
<dbReference type="OrthoDB" id="2436548at2759"/>
<feature type="region of interest" description="Disordered" evidence="2">
    <location>
        <begin position="374"/>
        <end position="397"/>
    </location>
</feature>
<protein>
    <submittedName>
        <fullName evidence="3">16677_t:CDS:1</fullName>
    </submittedName>
</protein>
<evidence type="ECO:0000313" key="4">
    <source>
        <dbReference type="Proteomes" id="UP000789759"/>
    </source>
</evidence>
<evidence type="ECO:0000256" key="2">
    <source>
        <dbReference type="SAM" id="MobiDB-lite"/>
    </source>
</evidence>